<dbReference type="InterPro" id="IPR005481">
    <property type="entry name" value="BC-like_N"/>
</dbReference>
<dbReference type="InterPro" id="IPR011764">
    <property type="entry name" value="Biotin_carboxylation_dom"/>
</dbReference>
<dbReference type="FunCoup" id="A0A2S8SWQ9">
    <property type="interactions" value="434"/>
</dbReference>
<keyword evidence="6" id="KW-0479">Metal-binding</keyword>
<dbReference type="InterPro" id="IPR011761">
    <property type="entry name" value="ATP-grasp"/>
</dbReference>
<evidence type="ECO:0000256" key="3">
    <source>
        <dbReference type="ARBA" id="ARBA00011750"/>
    </source>
</evidence>
<dbReference type="GO" id="GO:0005524">
    <property type="term" value="F:ATP binding"/>
    <property type="evidence" value="ECO:0007669"/>
    <property type="project" value="UniProtKB-UniRule"/>
</dbReference>
<gene>
    <name evidence="16" type="ORF">B1R32_102244</name>
</gene>
<proteinExistence type="predicted"/>
<dbReference type="NCBIfam" id="NF006367">
    <property type="entry name" value="PRK08591.1"/>
    <property type="match status" value="1"/>
</dbReference>
<dbReference type="SUPFAM" id="SSF56059">
    <property type="entry name" value="Glutathione synthetase ATP-binding domain-like"/>
    <property type="match status" value="1"/>
</dbReference>
<dbReference type="AlphaFoldDB" id="A0A2S8SWQ9"/>
<evidence type="ECO:0000256" key="10">
    <source>
        <dbReference type="ARBA" id="ARBA00023267"/>
    </source>
</evidence>
<dbReference type="InterPro" id="IPR016185">
    <property type="entry name" value="PreATP-grasp_dom_sf"/>
</dbReference>
<dbReference type="InParanoid" id="A0A2S8SWQ9"/>
<dbReference type="Pfam" id="PF02785">
    <property type="entry name" value="Biotin_carb_C"/>
    <property type="match status" value="1"/>
</dbReference>
<dbReference type="Gene3D" id="3.30.470.20">
    <property type="entry name" value="ATP-grasp fold, B domain"/>
    <property type="match status" value="1"/>
</dbReference>
<dbReference type="GO" id="GO:2001295">
    <property type="term" value="P:malonyl-CoA biosynthetic process"/>
    <property type="evidence" value="ECO:0007669"/>
    <property type="project" value="UniProtKB-UniPathway"/>
</dbReference>
<dbReference type="GO" id="GO:0046872">
    <property type="term" value="F:metal ion binding"/>
    <property type="evidence" value="ECO:0007669"/>
    <property type="project" value="UniProtKB-KW"/>
</dbReference>
<keyword evidence="10 13" id="KW-0092">Biotin</keyword>
<evidence type="ECO:0000313" key="16">
    <source>
        <dbReference type="EMBL" id="PQV65235.1"/>
    </source>
</evidence>
<keyword evidence="9" id="KW-0460">Magnesium</keyword>
<dbReference type="FunFam" id="3.30.1490.20:FF:000018">
    <property type="entry name" value="Biotin carboxylase"/>
    <property type="match status" value="1"/>
</dbReference>
<evidence type="ECO:0000313" key="17">
    <source>
        <dbReference type="Proteomes" id="UP000237684"/>
    </source>
</evidence>
<evidence type="ECO:0000256" key="4">
    <source>
        <dbReference type="ARBA" id="ARBA00013263"/>
    </source>
</evidence>
<reference evidence="16 17" key="1">
    <citation type="journal article" date="2018" name="Syst. Appl. Microbiol.">
        <title>Abditibacterium utsteinense sp. nov., the first cultivated member of candidate phylum FBP, isolated from ice-free Antarctic soil samples.</title>
        <authorList>
            <person name="Tahon G."/>
            <person name="Tytgat B."/>
            <person name="Lebbe L."/>
            <person name="Carlier A."/>
            <person name="Willems A."/>
        </authorList>
    </citation>
    <scope>NUCLEOTIDE SEQUENCE [LARGE SCALE GENOMIC DNA]</scope>
    <source>
        <strain evidence="16 17">LMG 29911</strain>
    </source>
</reference>
<keyword evidence="13" id="KW-0443">Lipid metabolism</keyword>
<comment type="subunit">
    <text evidence="3 13">Acetyl-CoA carboxylase is a heterohexamer of biotin carboxyl carrier protein, biotin carboxylase and the two subunits of carboxyl transferase in a 2:2 complex.</text>
</comment>
<dbReference type="InterPro" id="IPR051602">
    <property type="entry name" value="ACC_Biotin_Carboxylase"/>
</dbReference>
<evidence type="ECO:0000256" key="1">
    <source>
        <dbReference type="ARBA" id="ARBA00003761"/>
    </source>
</evidence>
<keyword evidence="13" id="KW-0275">Fatty acid biosynthesis</keyword>
<keyword evidence="5 13" id="KW-0436">Ligase</keyword>
<dbReference type="InterPro" id="IPR011054">
    <property type="entry name" value="Rudment_hybrid_motif"/>
</dbReference>
<dbReference type="EC" id="6.3.4.14" evidence="4 13"/>
<dbReference type="SUPFAM" id="SSF52440">
    <property type="entry name" value="PreATP-grasp domain"/>
    <property type="match status" value="1"/>
</dbReference>
<dbReference type="Pfam" id="PF02786">
    <property type="entry name" value="CPSase_L_D2"/>
    <property type="match status" value="1"/>
</dbReference>
<protein>
    <recommendedName>
        <fullName evidence="4 13">Biotin carboxylase</fullName>
        <ecNumber evidence="4 13">6.3.4.14</ecNumber>
    </recommendedName>
    <alternativeName>
        <fullName evidence="13">Acetyl-coenzyme A carboxylase biotin carboxylase subunit A</fullName>
    </alternativeName>
</protein>
<dbReference type="OrthoDB" id="9807469at2"/>
<dbReference type="InterPro" id="IPR005482">
    <property type="entry name" value="Biotin_COase_C"/>
</dbReference>
<dbReference type="Proteomes" id="UP000237684">
    <property type="component" value="Unassembled WGS sequence"/>
</dbReference>
<dbReference type="PROSITE" id="PS00866">
    <property type="entry name" value="CPSASE_1"/>
    <property type="match status" value="1"/>
</dbReference>
<evidence type="ECO:0000256" key="13">
    <source>
        <dbReference type="RuleBase" id="RU365063"/>
    </source>
</evidence>
<dbReference type="NCBIfam" id="TIGR00514">
    <property type="entry name" value="accC"/>
    <property type="match status" value="1"/>
</dbReference>
<dbReference type="FunFam" id="3.30.470.20:FF:000028">
    <property type="entry name" value="Methylcrotonoyl-CoA carboxylase subunit alpha, mitochondrial"/>
    <property type="match status" value="1"/>
</dbReference>
<keyword evidence="17" id="KW-1185">Reference proteome</keyword>
<evidence type="ECO:0000256" key="2">
    <source>
        <dbReference type="ARBA" id="ARBA00004956"/>
    </source>
</evidence>
<dbReference type="SUPFAM" id="SSF51246">
    <property type="entry name" value="Rudiment single hybrid motif"/>
    <property type="match status" value="1"/>
</dbReference>
<evidence type="ECO:0000259" key="15">
    <source>
        <dbReference type="PROSITE" id="PS50979"/>
    </source>
</evidence>
<dbReference type="GO" id="GO:0006633">
    <property type="term" value="P:fatty acid biosynthetic process"/>
    <property type="evidence" value="ECO:0007669"/>
    <property type="project" value="UniProtKB-KW"/>
</dbReference>
<dbReference type="PANTHER" id="PTHR48095:SF2">
    <property type="entry name" value="BIOTIN CARBOXYLASE, CHLOROPLASTIC"/>
    <property type="match status" value="1"/>
</dbReference>
<evidence type="ECO:0000256" key="12">
    <source>
        <dbReference type="PROSITE-ProRule" id="PRU00409"/>
    </source>
</evidence>
<evidence type="ECO:0000256" key="11">
    <source>
        <dbReference type="ARBA" id="ARBA00048600"/>
    </source>
</evidence>
<dbReference type="Pfam" id="PF00289">
    <property type="entry name" value="Biotin_carb_N"/>
    <property type="match status" value="1"/>
</dbReference>
<dbReference type="InterPro" id="IPR004549">
    <property type="entry name" value="Acetyl_CoA_COase_biotin_COase"/>
</dbReference>
<dbReference type="GO" id="GO:0004075">
    <property type="term" value="F:biotin carboxylase activity"/>
    <property type="evidence" value="ECO:0007669"/>
    <property type="project" value="UniProtKB-EC"/>
</dbReference>
<dbReference type="SMART" id="SM00878">
    <property type="entry name" value="Biotin_carb_C"/>
    <property type="match status" value="1"/>
</dbReference>
<dbReference type="PROSITE" id="PS50975">
    <property type="entry name" value="ATP_GRASP"/>
    <property type="match status" value="1"/>
</dbReference>
<evidence type="ECO:0000256" key="6">
    <source>
        <dbReference type="ARBA" id="ARBA00022723"/>
    </source>
</evidence>
<accession>A0A2S8SWQ9</accession>
<comment type="function">
    <text evidence="1 13">This protein is a component of the acetyl coenzyme A carboxylase complex; first, biotin carboxylase catalyzes the carboxylation of the carrier protein and then the transcarboxylase transfers the carboxyl group to form malonyl-CoA.</text>
</comment>
<sequence length="448" mass="48655">MFSKVLVANRGEIAVRVIRACREMGLQTVAVHSTADRNSRAVQMADETICIGPPAAKESYLNIANVVSAAVVSGAGAIHPGYGFLSENSSFAEICQQANIKFIGPPPSAIDTMGNKASARAKMREAGVPIMPGTPGIIETEREALDAARQIGFPVIIKASAGGGGKGMRVVLEESELVTQLNLAKNEAEAAFGNDEVYIEKYLIEPRHVEVQILADSHGNVIHLGERDCSVQTARHQKMLEEAPCAFIPESTRRKLGEAAVKGAKSVGYESAGTIEFLVSATGEFFFMEMNTRIQVEHPVTEEITGIDLIQEQIRIAQGAVLSWKQKDVTFSGHAIEVRLTAEDPEKNFAPSAGTIAAFDAPGGRGVRVDSHLYTGYAVPPFYDSLLAKIIVHAPTREEAIAKMDRALRETRIEGVATTRDFQRKILANEYFQRGELSTDFLKRRMSN</sequence>
<comment type="pathway">
    <text evidence="2 13">Lipid metabolism; malonyl-CoA biosynthesis; malonyl-CoA from acetyl-CoA: step 1/1.</text>
</comment>
<dbReference type="UniPathway" id="UPA00655">
    <property type="reaction ID" value="UER00711"/>
</dbReference>
<evidence type="ECO:0000256" key="8">
    <source>
        <dbReference type="ARBA" id="ARBA00022840"/>
    </source>
</evidence>
<organism evidence="16 17">
    <name type="scientific">Abditibacterium utsteinense</name>
    <dbReference type="NCBI Taxonomy" id="1960156"/>
    <lineage>
        <taxon>Bacteria</taxon>
        <taxon>Pseudomonadati</taxon>
        <taxon>Abditibacteriota</taxon>
        <taxon>Abditibacteriia</taxon>
        <taxon>Abditibacteriales</taxon>
        <taxon>Abditibacteriaceae</taxon>
        <taxon>Abditibacterium</taxon>
    </lineage>
</organism>
<keyword evidence="7 12" id="KW-0547">Nucleotide-binding</keyword>
<comment type="catalytic activity">
    <reaction evidence="11 13">
        <text>N(6)-biotinyl-L-lysyl-[protein] + hydrogencarbonate + ATP = N(6)-carboxybiotinyl-L-lysyl-[protein] + ADP + phosphate + H(+)</text>
        <dbReference type="Rhea" id="RHEA:13501"/>
        <dbReference type="Rhea" id="RHEA-COMP:10505"/>
        <dbReference type="Rhea" id="RHEA-COMP:10506"/>
        <dbReference type="ChEBI" id="CHEBI:15378"/>
        <dbReference type="ChEBI" id="CHEBI:17544"/>
        <dbReference type="ChEBI" id="CHEBI:30616"/>
        <dbReference type="ChEBI" id="CHEBI:43474"/>
        <dbReference type="ChEBI" id="CHEBI:83144"/>
        <dbReference type="ChEBI" id="CHEBI:83145"/>
        <dbReference type="ChEBI" id="CHEBI:456216"/>
        <dbReference type="EC" id="6.3.4.14"/>
    </reaction>
</comment>
<dbReference type="PROSITE" id="PS50979">
    <property type="entry name" value="BC"/>
    <property type="match status" value="1"/>
</dbReference>
<feature type="domain" description="Biotin carboxylation" evidence="15">
    <location>
        <begin position="1"/>
        <end position="447"/>
    </location>
</feature>
<keyword evidence="13" id="KW-0444">Lipid biosynthesis</keyword>
<name>A0A2S8SWQ9_9BACT</name>
<keyword evidence="8 12" id="KW-0067">ATP-binding</keyword>
<dbReference type="FunFam" id="3.40.50.20:FF:000010">
    <property type="entry name" value="Propionyl-CoA carboxylase subunit alpha"/>
    <property type="match status" value="1"/>
</dbReference>
<dbReference type="PANTHER" id="PTHR48095">
    <property type="entry name" value="PYRUVATE CARBOXYLASE SUBUNIT A"/>
    <property type="match status" value="1"/>
</dbReference>
<evidence type="ECO:0000259" key="14">
    <source>
        <dbReference type="PROSITE" id="PS50975"/>
    </source>
</evidence>
<dbReference type="InterPro" id="IPR005479">
    <property type="entry name" value="CPAse_ATP-bd"/>
</dbReference>
<evidence type="ECO:0000256" key="7">
    <source>
        <dbReference type="ARBA" id="ARBA00022741"/>
    </source>
</evidence>
<dbReference type="RefSeq" id="WP_105482570.1">
    <property type="nucleotide sequence ID" value="NZ_NIGF01000002.1"/>
</dbReference>
<dbReference type="EMBL" id="NIGF01000002">
    <property type="protein sequence ID" value="PQV65235.1"/>
    <property type="molecule type" value="Genomic_DNA"/>
</dbReference>
<feature type="domain" description="ATP-grasp" evidence="14">
    <location>
        <begin position="120"/>
        <end position="318"/>
    </location>
</feature>
<dbReference type="PROSITE" id="PS00867">
    <property type="entry name" value="CPSASE_2"/>
    <property type="match status" value="1"/>
</dbReference>
<evidence type="ECO:0000256" key="9">
    <source>
        <dbReference type="ARBA" id="ARBA00022842"/>
    </source>
</evidence>
<keyword evidence="13" id="KW-0276">Fatty acid metabolism</keyword>
<comment type="caution">
    <text evidence="16">The sequence shown here is derived from an EMBL/GenBank/DDBJ whole genome shotgun (WGS) entry which is preliminary data.</text>
</comment>
<evidence type="ECO:0000256" key="5">
    <source>
        <dbReference type="ARBA" id="ARBA00022598"/>
    </source>
</evidence>